<proteinExistence type="predicted"/>
<sequence>VLDTGWSPRFGGKHVQSTLMTWKKASSLTFVQLEDKVRAVGAASNDSAAASTLQQSLDTAEVVKLLGISE</sequence>
<evidence type="ECO:0000313" key="2">
    <source>
        <dbReference type="Proteomes" id="UP000654075"/>
    </source>
</evidence>
<dbReference type="EMBL" id="CAJNNV010026463">
    <property type="protein sequence ID" value="CAE8618256.1"/>
    <property type="molecule type" value="Genomic_DNA"/>
</dbReference>
<dbReference type="Proteomes" id="UP000654075">
    <property type="component" value="Unassembled WGS sequence"/>
</dbReference>
<name>A0A813G067_POLGL</name>
<dbReference type="OrthoDB" id="423221at2759"/>
<comment type="caution">
    <text evidence="1">The sequence shown here is derived from an EMBL/GenBank/DDBJ whole genome shotgun (WGS) entry which is preliminary data.</text>
</comment>
<keyword evidence="2" id="KW-1185">Reference proteome</keyword>
<protein>
    <submittedName>
        <fullName evidence="1">Uncharacterized protein</fullName>
    </submittedName>
</protein>
<evidence type="ECO:0000313" key="1">
    <source>
        <dbReference type="EMBL" id="CAE8618256.1"/>
    </source>
</evidence>
<accession>A0A813G067</accession>
<organism evidence="1 2">
    <name type="scientific">Polarella glacialis</name>
    <name type="common">Dinoflagellate</name>
    <dbReference type="NCBI Taxonomy" id="89957"/>
    <lineage>
        <taxon>Eukaryota</taxon>
        <taxon>Sar</taxon>
        <taxon>Alveolata</taxon>
        <taxon>Dinophyceae</taxon>
        <taxon>Suessiales</taxon>
        <taxon>Suessiaceae</taxon>
        <taxon>Polarella</taxon>
    </lineage>
</organism>
<feature type="non-terminal residue" evidence="1">
    <location>
        <position position="1"/>
    </location>
</feature>
<reference evidence="1" key="1">
    <citation type="submission" date="2021-02" db="EMBL/GenBank/DDBJ databases">
        <authorList>
            <person name="Dougan E. K."/>
            <person name="Rhodes N."/>
            <person name="Thang M."/>
            <person name="Chan C."/>
        </authorList>
    </citation>
    <scope>NUCLEOTIDE SEQUENCE</scope>
</reference>
<feature type="non-terminal residue" evidence="1">
    <location>
        <position position="70"/>
    </location>
</feature>
<dbReference type="AlphaFoldDB" id="A0A813G067"/>
<gene>
    <name evidence="1" type="ORF">PGLA1383_LOCUS35891</name>
</gene>